<gene>
    <name evidence="1" type="ORF">C0099_08590</name>
</gene>
<proteinExistence type="predicted"/>
<evidence type="ECO:0000313" key="2">
    <source>
        <dbReference type="Proteomes" id="UP000242205"/>
    </source>
</evidence>
<organism evidence="1 2">
    <name type="scientific">Pseudazoarcus pumilus</name>
    <dbReference type="NCBI Taxonomy" id="2067960"/>
    <lineage>
        <taxon>Bacteria</taxon>
        <taxon>Pseudomonadati</taxon>
        <taxon>Pseudomonadota</taxon>
        <taxon>Betaproteobacteria</taxon>
        <taxon>Rhodocyclales</taxon>
        <taxon>Zoogloeaceae</taxon>
        <taxon>Pseudazoarcus</taxon>
    </lineage>
</organism>
<dbReference type="Proteomes" id="UP000242205">
    <property type="component" value="Chromosome"/>
</dbReference>
<reference evidence="1 2" key="1">
    <citation type="submission" date="2018-01" db="EMBL/GenBank/DDBJ databases">
        <authorList>
            <person name="Fu G.-Y."/>
        </authorList>
    </citation>
    <scope>NUCLEOTIDE SEQUENCE [LARGE SCALE GENOMIC DNA]</scope>
    <source>
        <strain evidence="1 2">SY39</strain>
    </source>
</reference>
<keyword evidence="2" id="KW-1185">Reference proteome</keyword>
<accession>A0A2I6S6U5</accession>
<sequence length="67" mass="7921">MEVSRADDGTPLTLYAIESREGQPVFHVLWLDDDDRLYTSWWFFDTEPATQDDLLDLMRAARPVLRY</sequence>
<dbReference type="AlphaFoldDB" id="A0A2I6S6U5"/>
<protein>
    <submittedName>
        <fullName evidence="1">Uncharacterized protein</fullName>
    </submittedName>
</protein>
<evidence type="ECO:0000313" key="1">
    <source>
        <dbReference type="EMBL" id="AUN94986.1"/>
    </source>
</evidence>
<dbReference type="KEGG" id="atw:C0099_08590"/>
<dbReference type="RefSeq" id="WP_102247052.1">
    <property type="nucleotide sequence ID" value="NZ_CP025682.1"/>
</dbReference>
<dbReference type="EMBL" id="CP025682">
    <property type="protein sequence ID" value="AUN94986.1"/>
    <property type="molecule type" value="Genomic_DNA"/>
</dbReference>
<name>A0A2I6S6U5_9RHOO</name>